<evidence type="ECO:0000313" key="1">
    <source>
        <dbReference type="EMBL" id="DAD71432.1"/>
    </source>
</evidence>
<protein>
    <submittedName>
        <fullName evidence="1">Baseplate protein</fullName>
    </submittedName>
</protein>
<dbReference type="EMBL" id="BK015882">
    <property type="protein sequence ID" value="DAD71432.1"/>
    <property type="molecule type" value="Genomic_DNA"/>
</dbReference>
<name>A0A8S5LNH8_9CAUD</name>
<reference evidence="1" key="1">
    <citation type="journal article" date="2021" name="Proc. Natl. Acad. Sci. U.S.A.">
        <title>A Catalog of Tens of Thousands of Viruses from Human Metagenomes Reveals Hidden Associations with Chronic Diseases.</title>
        <authorList>
            <person name="Tisza M.J."/>
            <person name="Buck C.B."/>
        </authorList>
    </citation>
    <scope>NUCLEOTIDE SEQUENCE</scope>
    <source>
        <strain evidence="1">Ctsf32</strain>
    </source>
</reference>
<organism evidence="1">
    <name type="scientific">Siphoviridae sp. ctsf32</name>
    <dbReference type="NCBI Taxonomy" id="2827594"/>
    <lineage>
        <taxon>Viruses</taxon>
        <taxon>Duplodnaviria</taxon>
        <taxon>Heunggongvirae</taxon>
        <taxon>Uroviricota</taxon>
        <taxon>Caudoviricetes</taxon>
    </lineage>
</organism>
<accession>A0A8S5LNH8</accession>
<dbReference type="InterPro" id="IPR024364">
    <property type="entry name" value="Baseplate_phage_T4-like"/>
</dbReference>
<sequence length="253" mass="28919">MNQKDYTINQTFTLPSEGKVYSELVGPDITLRSMTTQEEMKRLSPSDMPYKNICEIIDDCIISPCNISSRDMCLADYRFLLYMLRVVTYGNNYKLSTTCPYCGCGNVDTIDLTKLPLKEYNQEEVSKYLSFELPMTKSKIELYLQTPRMVDSAQYNAKEYRKKSGQTVDYTTVFTIQELIKSIDGAPVNPVKITEWVKNLPMADTNTILVYADKANSSFGVDNTLHCMCDVCGLDYNVSLRADREFFRPSLDI</sequence>
<dbReference type="Pfam" id="PF12322">
    <property type="entry name" value="T4_baseplate"/>
    <property type="match status" value="1"/>
</dbReference>
<proteinExistence type="predicted"/>